<feature type="domain" description="Peptidase M13 C-terminal" evidence="7">
    <location>
        <begin position="120"/>
        <end position="296"/>
    </location>
</feature>
<evidence type="ECO:0000259" key="7">
    <source>
        <dbReference type="Pfam" id="PF01431"/>
    </source>
</evidence>
<evidence type="ECO:0000313" key="11">
    <source>
        <dbReference type="Proteomes" id="UP000663854"/>
    </source>
</evidence>
<dbReference type="GO" id="GO:0004222">
    <property type="term" value="F:metalloendopeptidase activity"/>
    <property type="evidence" value="ECO:0007669"/>
    <property type="project" value="InterPro"/>
</dbReference>
<keyword evidence="3" id="KW-0479">Metal-binding</keyword>
<name>A0A814FGA3_9BILA</name>
<proteinExistence type="predicted"/>
<dbReference type="InterPro" id="IPR018497">
    <property type="entry name" value="Peptidase_M13_C"/>
</dbReference>
<dbReference type="PRINTS" id="PR00786">
    <property type="entry name" value="NEPRILYSIN"/>
</dbReference>
<keyword evidence="12" id="KW-1185">Reference proteome</keyword>
<gene>
    <name evidence="10" type="ORF">JXQ802_LOCUS16536</name>
    <name evidence="9" type="ORF">PYM288_LOCUS13612</name>
</gene>
<dbReference type="SUPFAM" id="SSF55486">
    <property type="entry name" value="Metalloproteases ('zincins'), catalytic domain"/>
    <property type="match status" value="1"/>
</dbReference>
<feature type="domain" description="Peptidase M13 N-terminal" evidence="8">
    <location>
        <begin position="11"/>
        <end position="52"/>
    </location>
</feature>
<reference evidence="9" key="1">
    <citation type="submission" date="2021-02" db="EMBL/GenBank/DDBJ databases">
        <authorList>
            <person name="Nowell W R."/>
        </authorList>
    </citation>
    <scope>NUCLEOTIDE SEQUENCE</scope>
</reference>
<dbReference type="PROSITE" id="PS51885">
    <property type="entry name" value="NEPRILYSIN"/>
    <property type="match status" value="1"/>
</dbReference>
<keyword evidence="2" id="KW-0645">Protease</keyword>
<evidence type="ECO:0000256" key="3">
    <source>
        <dbReference type="ARBA" id="ARBA00022723"/>
    </source>
</evidence>
<organism evidence="9 11">
    <name type="scientific">Rotaria sordida</name>
    <dbReference type="NCBI Taxonomy" id="392033"/>
    <lineage>
        <taxon>Eukaryota</taxon>
        <taxon>Metazoa</taxon>
        <taxon>Spiralia</taxon>
        <taxon>Gnathifera</taxon>
        <taxon>Rotifera</taxon>
        <taxon>Eurotatoria</taxon>
        <taxon>Bdelloidea</taxon>
        <taxon>Philodinida</taxon>
        <taxon>Philodinidae</taxon>
        <taxon>Rotaria</taxon>
    </lineage>
</organism>
<comment type="caution">
    <text evidence="9">The sequence shown here is derived from an EMBL/GenBank/DDBJ whole genome shotgun (WGS) entry which is preliminary data.</text>
</comment>
<dbReference type="Proteomes" id="UP000663870">
    <property type="component" value="Unassembled WGS sequence"/>
</dbReference>
<dbReference type="CDD" id="cd08662">
    <property type="entry name" value="M13"/>
    <property type="match status" value="1"/>
</dbReference>
<dbReference type="Gene3D" id="3.40.390.10">
    <property type="entry name" value="Collagenase (Catalytic Domain)"/>
    <property type="match status" value="1"/>
</dbReference>
<dbReference type="InterPro" id="IPR000718">
    <property type="entry name" value="Peptidase_M13"/>
</dbReference>
<keyword evidence="4" id="KW-0378">Hydrolase</keyword>
<sequence>MAEWFKRWPSAMVSNIRDVFINMVNKSTWMDSKSKIETIKKVRGIKAKVGYPDYFKNDYMMKLEKEYAEYNFNSSLMLNALKLIQLNSKNALRTLRDPVDKNEWMITLPTTISSTYHILLNDIRIGFVIGHEIAHGFDDDARKYDMHGNEFSLWTNRTIEAFHKLKQCVVDQYNNYTLTQVNQQVAGERTKDENLADIVGLKMAFFAYREWARTHRNVDKKLPGLTKYSAEQMFFLTLGHAWCEKMSDAAAKFYLIADIHSSPQFRVIGSTSNFVEFDRAFGCKPGQSNSRVDKCNVW</sequence>
<evidence type="ECO:0000256" key="5">
    <source>
        <dbReference type="ARBA" id="ARBA00022833"/>
    </source>
</evidence>
<evidence type="ECO:0000256" key="2">
    <source>
        <dbReference type="ARBA" id="ARBA00022670"/>
    </source>
</evidence>
<dbReference type="InterPro" id="IPR024079">
    <property type="entry name" value="MetalloPept_cat_dom_sf"/>
</dbReference>
<evidence type="ECO:0000256" key="6">
    <source>
        <dbReference type="ARBA" id="ARBA00023049"/>
    </source>
</evidence>
<dbReference type="GO" id="GO:0005886">
    <property type="term" value="C:plasma membrane"/>
    <property type="evidence" value="ECO:0007669"/>
    <property type="project" value="TreeGrafter"/>
</dbReference>
<comment type="cofactor">
    <cofactor evidence="1">
        <name>Zn(2+)</name>
        <dbReference type="ChEBI" id="CHEBI:29105"/>
    </cofactor>
</comment>
<dbReference type="Proteomes" id="UP000663854">
    <property type="component" value="Unassembled WGS sequence"/>
</dbReference>
<keyword evidence="5" id="KW-0862">Zinc</keyword>
<evidence type="ECO:0000259" key="8">
    <source>
        <dbReference type="Pfam" id="PF05649"/>
    </source>
</evidence>
<evidence type="ECO:0000256" key="1">
    <source>
        <dbReference type="ARBA" id="ARBA00001947"/>
    </source>
</evidence>
<keyword evidence="6" id="KW-0482">Metalloprotease</keyword>
<evidence type="ECO:0000256" key="4">
    <source>
        <dbReference type="ARBA" id="ARBA00022801"/>
    </source>
</evidence>
<dbReference type="EMBL" id="CAJNOL010000403">
    <property type="protein sequence ID" value="CAF1048707.1"/>
    <property type="molecule type" value="Genomic_DNA"/>
</dbReference>
<dbReference type="PANTHER" id="PTHR11733:SF208">
    <property type="entry name" value="PEPTIDASE M13 C-TERMINAL DOMAIN-CONTAINING PROTEIN"/>
    <property type="match status" value="1"/>
</dbReference>
<evidence type="ECO:0000313" key="9">
    <source>
        <dbReference type="EMBL" id="CAF0980947.1"/>
    </source>
</evidence>
<dbReference type="AlphaFoldDB" id="A0A814FGA3"/>
<dbReference type="Pfam" id="PF05649">
    <property type="entry name" value="Peptidase_M13_N"/>
    <property type="match status" value="1"/>
</dbReference>
<dbReference type="EMBL" id="CAJNOH010000278">
    <property type="protein sequence ID" value="CAF0980947.1"/>
    <property type="molecule type" value="Genomic_DNA"/>
</dbReference>
<dbReference type="GO" id="GO:0016485">
    <property type="term" value="P:protein processing"/>
    <property type="evidence" value="ECO:0007669"/>
    <property type="project" value="TreeGrafter"/>
</dbReference>
<protein>
    <submittedName>
        <fullName evidence="9">Uncharacterized protein</fullName>
    </submittedName>
</protein>
<accession>A0A814FGA3</accession>
<dbReference type="Pfam" id="PF01431">
    <property type="entry name" value="Peptidase_M13"/>
    <property type="match status" value="1"/>
</dbReference>
<evidence type="ECO:0000313" key="12">
    <source>
        <dbReference type="Proteomes" id="UP000663870"/>
    </source>
</evidence>
<evidence type="ECO:0000313" key="10">
    <source>
        <dbReference type="EMBL" id="CAF1048707.1"/>
    </source>
</evidence>
<dbReference type="PANTHER" id="PTHR11733">
    <property type="entry name" value="ZINC METALLOPROTEASE FAMILY M13 NEPRILYSIN-RELATED"/>
    <property type="match status" value="1"/>
</dbReference>
<dbReference type="InterPro" id="IPR008753">
    <property type="entry name" value="Peptidase_M13_N"/>
</dbReference>
<dbReference type="GO" id="GO:0046872">
    <property type="term" value="F:metal ion binding"/>
    <property type="evidence" value="ECO:0007669"/>
    <property type="project" value="UniProtKB-KW"/>
</dbReference>